<dbReference type="AlphaFoldDB" id="A0AA37KB31"/>
<dbReference type="Proteomes" id="UP001055114">
    <property type="component" value="Unassembled WGS sequence"/>
</dbReference>
<gene>
    <name evidence="2" type="ORF">CE91St3_33270</name>
</gene>
<evidence type="ECO:0000313" key="3">
    <source>
        <dbReference type="Proteomes" id="UP001055114"/>
    </source>
</evidence>
<organism evidence="2 3">
    <name type="scientific">Parabacteroides merdae</name>
    <dbReference type="NCBI Taxonomy" id="46503"/>
    <lineage>
        <taxon>Bacteria</taxon>
        <taxon>Pseudomonadati</taxon>
        <taxon>Bacteroidota</taxon>
        <taxon>Bacteroidia</taxon>
        <taxon>Bacteroidales</taxon>
        <taxon>Tannerellaceae</taxon>
        <taxon>Parabacteroides</taxon>
    </lineage>
</organism>
<dbReference type="Pfam" id="PF00550">
    <property type="entry name" value="PP-binding"/>
    <property type="match status" value="1"/>
</dbReference>
<accession>A0AA37KB31</accession>
<feature type="domain" description="Carrier" evidence="1">
    <location>
        <begin position="121"/>
        <end position="199"/>
    </location>
</feature>
<protein>
    <recommendedName>
        <fullName evidence="1">Carrier domain-containing protein</fullName>
    </recommendedName>
</protein>
<reference evidence="2" key="1">
    <citation type="submission" date="2022-01" db="EMBL/GenBank/DDBJ databases">
        <title>Novel bile acid biosynthetic pathways are enriched in the microbiome of centenarians.</title>
        <authorList>
            <person name="Sato Y."/>
            <person name="Atarashi K."/>
            <person name="Plichta R.D."/>
            <person name="Arai Y."/>
            <person name="Sasajima S."/>
            <person name="Kearney M.S."/>
            <person name="Suda W."/>
            <person name="Takeshita K."/>
            <person name="Sasaki T."/>
            <person name="Okamoto S."/>
            <person name="Skelly N.A."/>
            <person name="Okamura Y."/>
            <person name="Vlamakis H."/>
            <person name="Li Y."/>
            <person name="Tanoue T."/>
            <person name="Takei H."/>
            <person name="Nittono H."/>
            <person name="Narushima S."/>
            <person name="Irie J."/>
            <person name="Itoh H."/>
            <person name="Moriya K."/>
            <person name="Sugiura Y."/>
            <person name="Suematsu M."/>
            <person name="Moritoki N."/>
            <person name="Shibata S."/>
            <person name="Littman R.D."/>
            <person name="Fischbach A.M."/>
            <person name="Uwamino Y."/>
            <person name="Inoue T."/>
            <person name="Honda A."/>
            <person name="Hattori M."/>
            <person name="Murai T."/>
            <person name="Xavier J.R."/>
            <person name="Hirose N."/>
            <person name="Honda K."/>
        </authorList>
    </citation>
    <scope>NUCLEOTIDE SEQUENCE</scope>
    <source>
        <strain evidence="2">CE91-St3</strain>
    </source>
</reference>
<dbReference type="InterPro" id="IPR009081">
    <property type="entry name" value="PP-bd_ACP"/>
</dbReference>
<dbReference type="RefSeq" id="WP_075965710.1">
    <property type="nucleotide sequence ID" value="NZ_BQNZ01000003.1"/>
</dbReference>
<dbReference type="SUPFAM" id="SSF47336">
    <property type="entry name" value="ACP-like"/>
    <property type="match status" value="1"/>
</dbReference>
<evidence type="ECO:0000259" key="1">
    <source>
        <dbReference type="PROSITE" id="PS50075"/>
    </source>
</evidence>
<sequence length="202" mass="23134">MDIKTIEREAVSSAVIDFGIFNSEKNDYYIKGFLTGALWRINSVWHEPFEHPADGQYLTILRQGDQILSEIAPWKDGKYHGKVHSQISSKGYEVIKYADVCDLIPEMKGIDLNMSDRSAESDSNGKEKMVEKKIHRILICQINEEVNLNETLLNQGFDSLDVVEICMKIENEFDTSFDFNWVNDETTGSEIINYVNQTLANK</sequence>
<name>A0AA37KB31_9BACT</name>
<dbReference type="PROSITE" id="PS50075">
    <property type="entry name" value="CARRIER"/>
    <property type="match status" value="1"/>
</dbReference>
<comment type="caution">
    <text evidence="2">The sequence shown here is derived from an EMBL/GenBank/DDBJ whole genome shotgun (WGS) entry which is preliminary data.</text>
</comment>
<dbReference type="EMBL" id="BQNZ01000003">
    <property type="protein sequence ID" value="GKH73464.1"/>
    <property type="molecule type" value="Genomic_DNA"/>
</dbReference>
<dbReference type="Gene3D" id="1.10.1200.10">
    <property type="entry name" value="ACP-like"/>
    <property type="match status" value="1"/>
</dbReference>
<dbReference type="InterPro" id="IPR036736">
    <property type="entry name" value="ACP-like_sf"/>
</dbReference>
<evidence type="ECO:0000313" key="2">
    <source>
        <dbReference type="EMBL" id="GKH73464.1"/>
    </source>
</evidence>
<proteinExistence type="predicted"/>